<feature type="region of interest" description="Disordered" evidence="2">
    <location>
        <begin position="354"/>
        <end position="374"/>
    </location>
</feature>
<sequence>MVRLHVKKGDDSQFLYDTHVEASVDDVVCDIAVIYNGRLKISRICYEIEELAKHGVMLPPDIMGLTDEQVEELKLKDEWADKCVPMGGWTFNRDKIGRRNGRQPNEKMQEVLKKTIEDARAMTSKKLVQQEKLVTQKTVQEALDLLRGAVTIVYPMGLPPHDVIRKEFENTEDLTGTQASLEVIDVQLAQLWFSGKELLPGKKIKDFVGNNEKTKVIVKLQKRGSGKPAREPLMSEDERKQLMLHAYRRQEQLQMADEKEKQTFLQKLLFYTTAFFILLSTFSLFAFLFLVPFVIDPAFTTIFMQFDTRPAECVTIDVESRRGTSNCSWTSCREGCTKELYDCTQIRVNYKLPENTTEGSDGEGGAVGSVEDDEENKRMPRYERSLGEYIEDGDENFAVDDENGLPKSFPTGLMGNDSVWYFTGAKLFPNVKGCGYPPILNCSIFYRQYANIGQNFSCYYSKVDPGIVISDLDMWQVYMNLVYAMAIPIPSFIISVIYLTIAYFKIYNEDEVVLVGGEEGEEGEEGEGDGTPLPPTSGALTPGSEAFREDLASFGHQLKVAMADDISRESLDGIPNSLSAQGNLSKTMTTSISTPPGPTAAV</sequence>
<keyword evidence="3" id="KW-0472">Membrane</keyword>
<dbReference type="STRING" id="300112.A0A4S2KMN2"/>
<evidence type="ECO:0000256" key="2">
    <source>
        <dbReference type="SAM" id="MobiDB-lite"/>
    </source>
</evidence>
<reference evidence="4 5" key="1">
    <citation type="journal article" date="2019" name="Philos. Trans. R. Soc. Lond., B, Biol. Sci.">
        <title>Ant behaviour and brain gene expression of defending hosts depend on the ecological success of the intruding social parasite.</title>
        <authorList>
            <person name="Kaur R."/>
            <person name="Stoldt M."/>
            <person name="Jongepier E."/>
            <person name="Feldmeyer B."/>
            <person name="Menzel F."/>
            <person name="Bornberg-Bauer E."/>
            <person name="Foitzik S."/>
        </authorList>
    </citation>
    <scope>NUCLEOTIDE SEQUENCE [LARGE SCALE GENOMIC DNA]</scope>
    <source>
        <tissue evidence="4">Whole body</tissue>
    </source>
</reference>
<proteinExistence type="inferred from homology"/>
<dbReference type="EMBL" id="QBLH01002196">
    <property type="protein sequence ID" value="TGZ49177.1"/>
    <property type="molecule type" value="Genomic_DNA"/>
</dbReference>
<comment type="similarity">
    <text evidence="1">Belongs to the CFAP298 family.</text>
</comment>
<dbReference type="AlphaFoldDB" id="A0A4S2KMN2"/>
<feature type="region of interest" description="Disordered" evidence="2">
    <location>
        <begin position="518"/>
        <end position="542"/>
    </location>
</feature>
<evidence type="ECO:0000313" key="4">
    <source>
        <dbReference type="EMBL" id="TGZ49177.1"/>
    </source>
</evidence>
<feature type="transmembrane region" description="Helical" evidence="3">
    <location>
        <begin position="268"/>
        <end position="295"/>
    </location>
</feature>
<gene>
    <name evidence="4" type="ORF">DBV15_05896</name>
</gene>
<feature type="transmembrane region" description="Helical" evidence="3">
    <location>
        <begin position="481"/>
        <end position="504"/>
    </location>
</feature>
<accession>A0A4S2KMN2</accession>
<dbReference type="InterPro" id="IPR031578">
    <property type="entry name" value="TipE"/>
</dbReference>
<dbReference type="GO" id="GO:0003352">
    <property type="term" value="P:regulation of cilium movement"/>
    <property type="evidence" value="ECO:0007669"/>
    <property type="project" value="InterPro"/>
</dbReference>
<evidence type="ECO:0000256" key="1">
    <source>
        <dbReference type="ARBA" id="ARBA00009619"/>
    </source>
</evidence>
<comment type="caution">
    <text evidence="4">The sequence shown here is derived from an EMBL/GenBank/DDBJ whole genome shotgun (WGS) entry which is preliminary data.</text>
</comment>
<feature type="compositionally biased region" description="Acidic residues" evidence="2">
    <location>
        <begin position="518"/>
        <end position="528"/>
    </location>
</feature>
<dbReference type="PANTHER" id="PTHR13238:SF0">
    <property type="entry name" value="CILIA- AND FLAGELLA-ASSOCIATED PROTEIN 298"/>
    <property type="match status" value="1"/>
</dbReference>
<evidence type="ECO:0008006" key="6">
    <source>
        <dbReference type="Google" id="ProtNLM"/>
    </source>
</evidence>
<keyword evidence="5" id="KW-1185">Reference proteome</keyword>
<dbReference type="Pfam" id="PF16972">
    <property type="entry name" value="TipE"/>
    <property type="match status" value="3"/>
</dbReference>
<feature type="region of interest" description="Disordered" evidence="2">
    <location>
        <begin position="577"/>
        <end position="602"/>
    </location>
</feature>
<dbReference type="PANTHER" id="PTHR13238">
    <property type="entry name" value="PROTEIN C21ORF59"/>
    <property type="match status" value="1"/>
</dbReference>
<evidence type="ECO:0000313" key="5">
    <source>
        <dbReference type="Proteomes" id="UP000310200"/>
    </source>
</evidence>
<protein>
    <recommendedName>
        <fullName evidence="6">Protein tipE</fullName>
    </recommendedName>
</protein>
<keyword evidence="3" id="KW-0812">Transmembrane</keyword>
<dbReference type="Proteomes" id="UP000310200">
    <property type="component" value="Unassembled WGS sequence"/>
</dbReference>
<organism evidence="4 5">
    <name type="scientific">Temnothorax longispinosus</name>
    <dbReference type="NCBI Taxonomy" id="300112"/>
    <lineage>
        <taxon>Eukaryota</taxon>
        <taxon>Metazoa</taxon>
        <taxon>Ecdysozoa</taxon>
        <taxon>Arthropoda</taxon>
        <taxon>Hexapoda</taxon>
        <taxon>Insecta</taxon>
        <taxon>Pterygota</taxon>
        <taxon>Neoptera</taxon>
        <taxon>Endopterygota</taxon>
        <taxon>Hymenoptera</taxon>
        <taxon>Apocrita</taxon>
        <taxon>Aculeata</taxon>
        <taxon>Formicoidea</taxon>
        <taxon>Formicidae</taxon>
        <taxon>Myrmicinae</taxon>
        <taxon>Temnothorax</taxon>
    </lineage>
</organism>
<evidence type="ECO:0000256" key="3">
    <source>
        <dbReference type="SAM" id="Phobius"/>
    </source>
</evidence>
<feature type="compositionally biased region" description="Polar residues" evidence="2">
    <location>
        <begin position="577"/>
        <end position="594"/>
    </location>
</feature>
<keyword evidence="3" id="KW-1133">Transmembrane helix</keyword>
<name>A0A4S2KMN2_9HYME</name>
<dbReference type="InterPro" id="IPR021298">
    <property type="entry name" value="CFAP298"/>
</dbReference>